<evidence type="ECO:0000313" key="2">
    <source>
        <dbReference type="EMBL" id="KEP51320.1"/>
    </source>
</evidence>
<dbReference type="HOGENOM" id="CLU_001101_0_0_1"/>
<feature type="coiled-coil region" evidence="1">
    <location>
        <begin position="1581"/>
        <end position="1640"/>
    </location>
</feature>
<name>A0A074S1B2_9AGAM</name>
<protein>
    <submittedName>
        <fullName evidence="2">Uncharacterized protein</fullName>
    </submittedName>
</protein>
<comment type="caution">
    <text evidence="2">The sequence shown here is derived from an EMBL/GenBank/DDBJ whole genome shotgun (WGS) entry which is preliminary data.</text>
</comment>
<organism evidence="2 3">
    <name type="scientific">Rhizoctonia solani 123E</name>
    <dbReference type="NCBI Taxonomy" id="1423351"/>
    <lineage>
        <taxon>Eukaryota</taxon>
        <taxon>Fungi</taxon>
        <taxon>Dikarya</taxon>
        <taxon>Basidiomycota</taxon>
        <taxon>Agaricomycotina</taxon>
        <taxon>Agaricomycetes</taxon>
        <taxon>Cantharellales</taxon>
        <taxon>Ceratobasidiaceae</taxon>
        <taxon>Rhizoctonia</taxon>
    </lineage>
</organism>
<evidence type="ECO:0000256" key="1">
    <source>
        <dbReference type="SAM" id="Coils"/>
    </source>
</evidence>
<accession>A0A074S1B2</accession>
<dbReference type="Proteomes" id="UP000027456">
    <property type="component" value="Unassembled WGS sequence"/>
</dbReference>
<reference evidence="2 3" key="1">
    <citation type="submission" date="2013-12" db="EMBL/GenBank/DDBJ databases">
        <authorList>
            <person name="Cubeta M."/>
            <person name="Pakala S."/>
            <person name="Fedorova N."/>
            <person name="Thomas E."/>
            <person name="Dean R."/>
            <person name="Jabaji S."/>
            <person name="Neate S."/>
            <person name="Toda T."/>
            <person name="Tavantzis S."/>
            <person name="Vilgalys R."/>
            <person name="Bharathan N."/>
            <person name="Pakala S."/>
            <person name="Losada L.S."/>
            <person name="Zafar N."/>
            <person name="Nierman W."/>
        </authorList>
    </citation>
    <scope>NUCLEOTIDE SEQUENCE [LARGE SCALE GENOMIC DNA]</scope>
    <source>
        <strain evidence="2 3">123E</strain>
    </source>
</reference>
<gene>
    <name evidence="2" type="ORF">V565_063660</name>
</gene>
<keyword evidence="3" id="KW-1185">Reference proteome</keyword>
<evidence type="ECO:0000313" key="3">
    <source>
        <dbReference type="Proteomes" id="UP000027456"/>
    </source>
</evidence>
<dbReference type="EMBL" id="AZST01000177">
    <property type="protein sequence ID" value="KEP51320.1"/>
    <property type="molecule type" value="Genomic_DNA"/>
</dbReference>
<proteinExistence type="predicted"/>
<dbReference type="OrthoDB" id="3219467at2759"/>
<dbReference type="STRING" id="1423351.A0A074S1B2"/>
<sequence>METVYTAFVPLNETTLIDDRWIIPLHRGEPDAPSGRRFCFLGNTYGNGYIELTTLEDRLKSTSQANRQADYDGLSQKPPKPLFTIWNRKGKLASINPKMTKKLLKKLDEDRLDGWKSILDSMADAKNPIPDNQYGRFMTPEEMGDITLHFLPEVAPPGFEGEAWKKALEDALKLAKPKYKYMVITSKYAKDNKLVRTGDHFLFFYSTWMKYEEYKPLWEGRVQNQFMRKWPSEEQAKTMGGNLTLPDENNHSTEAQLSQVKAKAVIGQRDDSMDLKKVMGVGAPEIGEEWWKKKSATGEVEDAAQDAAEWLHRTAFSFGGLGENANLASSQTQKNLIFGTKECNTHMIRAENTITSLLRADGSGTLVTRNIFEGDVRCPEISPEGSREEQIPEWADKKKHMWLCFALDYEWVMNQVPGKPYFNTRTQFNPFSRYIPFQVEARLDDILLKQVLTPRPQTSGASLLRSNIAAAHLTSPAFSERNNLVVPPTSYQEPTILWNAAQQHLPYVHAGTTKIINPAIAEEPTHQDHHDEPDEEQVVKLKGARSLFSHKTEDKPVKAVRVVQLNLASKQRHARPLDASGSATASVLAVQSFLGPIIAGPALDVPQGGFVVVGNVDLFGILDLRTKFEKWEGPAPSHVVVHPNEPVAVERATLTNDIRLSTLIPGLEGTAFDTITFSNVSVYHQNYEFDKTKAIGWHFSADLVINESCGALREVLSTALGVEEPTLSVYLFLGSDGGWHKPPALHSFTLEGVFAGLAVKPIDGVMLSKIGIRLFGIRTMKYDPTPRSALAYGFSVFGSMNLEVPGSVLPLTLDYEIREYGGTLLLGASINTWESPFGAQGLELSNISFVTSFALSSPWKSLTFGVSANLDYEDISTTFQGTFSPSGAFHLQASIRDVTMGTIDTLFRCISGGDGELALPDVDVSIGTATMAISNHGFSIGFDEVKIGDHTSLGAGLTITSHNVTLSGKLTTDAIEFGDVELKGAFLKITFEKQGSEKTTDLIIGGKVTFSELEFDAAVHLYKSLDHSAQSLEWTVLAALTVGNNALALSKVVPEVKGTFFDLALTQAVFVVASRDDPGLGNMITSGFSFHQGVQVCAVLSPIEALNSLMRSNVPGLTISAGWSKAKGFDLQVYLPTPTRLNLGNGVTTTPFTLAITTKPEVQLILSAGLMVPVAHSPKPLVFTLSLGAGFTSAQATGQMSEWWVNPLGISEKVRVGPNLGLSISVLYATFVATGLPSGFAVQGGLMIGQTQAQLALSIDEDPMRALLSADLEHLNVVDLVVFASDIIDTEIPKPSPSLLDFQKVQLYISPAGVNIGTTFYPQGFSFQADVIVFEKRANIKCVVDTGGISLKGGVDNFVLGPLTVRGTTGPRAVIECELGPAKQHLLIDGVVSLFGLEAIAHVEVDILPTPKFDWFTQLKFTDVLLFRLRASLVGAVSFKDLSDADFMFDAFFEQHILEYIHTQLTKQFAQARQAAKDGIDAAQKGVDEAEAVWKAGIDKAKAALDEKKKTWDEKNESIAPAANKIIEDFNREVTHLQNDITTLQKDYNKVMTDAQTVVNAAERDRAQALQSARHDVDNAKRKMVDDINAAQRDVDNAEREFNAAFGSAHNAIESARRDVQTIQNEIDGVYRTIREYEDAPGIQFWKKLAIPGLYVTIGTLEASKAIADGVLQATQAVLHSTNFLAGKAAFETAKGALVVAKGAGQVGLDLADAALIAADKTSQVSLDLANGALEVAKVGVEWGALQTAKQVLETFKEVHGDAVRAATQALVDLIKCAEYLAYEAATAALDLARSTTVTLDVARAALEVARGATDAALTIGQWVVDHALNAFDIHVVHLSGSLRGMIGADGSMAKPFTAHIEGVIVGQSFTLDGAFDLDKTADFITMIFKYLWDEIKKETLRLK</sequence>
<keyword evidence="1" id="KW-0175">Coiled coil</keyword>